<keyword evidence="2" id="KW-1185">Reference proteome</keyword>
<dbReference type="AlphaFoldDB" id="A0AAV2E5M5"/>
<proteinExistence type="predicted"/>
<reference evidence="1 2" key="1">
    <citation type="submission" date="2024-04" db="EMBL/GenBank/DDBJ databases">
        <authorList>
            <person name="Fracassetti M."/>
        </authorList>
    </citation>
    <scope>NUCLEOTIDE SEQUENCE [LARGE SCALE GENOMIC DNA]</scope>
</reference>
<accession>A0AAV2E5M5</accession>
<dbReference type="Proteomes" id="UP001497516">
    <property type="component" value="Chromosome 4"/>
</dbReference>
<dbReference type="EMBL" id="OZ034817">
    <property type="protein sequence ID" value="CAL1381137.1"/>
    <property type="molecule type" value="Genomic_DNA"/>
</dbReference>
<organism evidence="1 2">
    <name type="scientific">Linum trigynum</name>
    <dbReference type="NCBI Taxonomy" id="586398"/>
    <lineage>
        <taxon>Eukaryota</taxon>
        <taxon>Viridiplantae</taxon>
        <taxon>Streptophyta</taxon>
        <taxon>Embryophyta</taxon>
        <taxon>Tracheophyta</taxon>
        <taxon>Spermatophyta</taxon>
        <taxon>Magnoliopsida</taxon>
        <taxon>eudicotyledons</taxon>
        <taxon>Gunneridae</taxon>
        <taxon>Pentapetalae</taxon>
        <taxon>rosids</taxon>
        <taxon>fabids</taxon>
        <taxon>Malpighiales</taxon>
        <taxon>Linaceae</taxon>
        <taxon>Linum</taxon>
    </lineage>
</organism>
<evidence type="ECO:0000313" key="1">
    <source>
        <dbReference type="EMBL" id="CAL1381137.1"/>
    </source>
</evidence>
<protein>
    <submittedName>
        <fullName evidence="1">Uncharacterized protein</fullName>
    </submittedName>
</protein>
<evidence type="ECO:0000313" key="2">
    <source>
        <dbReference type="Proteomes" id="UP001497516"/>
    </source>
</evidence>
<name>A0AAV2E5M5_9ROSI</name>
<gene>
    <name evidence="1" type="ORF">LTRI10_LOCUS22539</name>
</gene>
<sequence length="133" mass="14206">MQRGIVKLPGSGCFLGNLLRMKDEHSSPRVTLVRSSTFGFLARSPLRYLQYLGMWSIASRKGMLRWSSQSILMKPPHSASNFSLCSLVGKGRGGVYSATGGGVGNAFLATPIFSPEVSSSSPSGRGPSFLFTS</sequence>